<name>A0A0K6G411_9AGAM</name>
<gene>
    <name evidence="1" type="ORF">RSOLAG22IIIB_10677</name>
</gene>
<reference evidence="1 2" key="1">
    <citation type="submission" date="2015-07" db="EMBL/GenBank/DDBJ databases">
        <authorList>
            <person name="Noorani M."/>
        </authorList>
    </citation>
    <scope>NUCLEOTIDE SEQUENCE [LARGE SCALE GENOMIC DNA]</scope>
    <source>
        <strain evidence="1">BBA 69670</strain>
    </source>
</reference>
<dbReference type="EMBL" id="CYGV01001365">
    <property type="protein sequence ID" value="CUA73256.1"/>
    <property type="molecule type" value="Genomic_DNA"/>
</dbReference>
<keyword evidence="2" id="KW-1185">Reference proteome</keyword>
<protein>
    <submittedName>
        <fullName evidence="1">Ubiquitin conjugation factor E4 A [Rattus norvegicus]</fullName>
    </submittedName>
</protein>
<proteinExistence type="predicted"/>
<dbReference type="Proteomes" id="UP000044841">
    <property type="component" value="Unassembled WGS sequence"/>
</dbReference>
<dbReference type="AlphaFoldDB" id="A0A0K6G411"/>
<accession>A0A0K6G411</accession>
<evidence type="ECO:0000313" key="2">
    <source>
        <dbReference type="Proteomes" id="UP000044841"/>
    </source>
</evidence>
<organism evidence="1 2">
    <name type="scientific">Rhizoctonia solani</name>
    <dbReference type="NCBI Taxonomy" id="456999"/>
    <lineage>
        <taxon>Eukaryota</taxon>
        <taxon>Fungi</taxon>
        <taxon>Dikarya</taxon>
        <taxon>Basidiomycota</taxon>
        <taxon>Agaricomycotina</taxon>
        <taxon>Agaricomycetes</taxon>
        <taxon>Cantharellales</taxon>
        <taxon>Ceratobasidiaceae</taxon>
        <taxon>Rhizoctonia</taxon>
    </lineage>
</organism>
<evidence type="ECO:0000313" key="1">
    <source>
        <dbReference type="EMBL" id="CUA73256.1"/>
    </source>
</evidence>
<sequence length="605" mass="67423">MSDNTHTHWGRILDDYDGTYIYDPKTAREKVSLSQEEMNAFHTVGADTINKLHVLGESFADPDWNDPSSCITLSMLKSLVAYTAFPRLLLKLADPFVIRGCIKLLKSITRFGRSSPFSYEYGYLCFRILLLVLDYCLSFLSGDHGSWLSNAVKPKNQLLKEGYVPMLSDAVSELIDKYMADKNNDYYKHLITPLPWSDSYTAPLIQPQDIQTLTQIIDQDRKHFLIFSRSNYSLRLSALLFTMLQVMHHTPPTTEHDPFVQGFLRVYMRNLLVAPGYPSRWGLQHDYVICVARKHESTGQRLDDEDSKLVLRAYINRMTILSNSSSLHPQATAPLAAVLLQYVLPLVGDGCDGLVPTLVRVTVQCMWKDIPNNVEEPVSSDAIRACVCLFGRFKDGGGHVPISHFSPFTSHLSSLISHLSRSPTSTVSFPTYIDFATLPPSLLPVCRIGRPSRALLTGGPGAPPRLATPTPVPHSPSQSPASYILAAFGRFRSEFRWLATDTICAYRSLFELLAERNKRAPSSTFKQAVQAIFDQNITDLFGRLMFELCATGEKGDEEDSLGSTLMNAYNGLCLSFYQDDAVAAMVIRMAANALFGGENNADSGL</sequence>